<proteinExistence type="predicted"/>
<dbReference type="SUPFAM" id="SSF53756">
    <property type="entry name" value="UDP-Glycosyltransferase/glycogen phosphorylase"/>
    <property type="match status" value="1"/>
</dbReference>
<sequence>MGKVKMKSNIYQLQKKYINKILTKVKNKTTKKWGKQLIFKKMTLNHKKLLERLKNKEKIRVVFLVLYKTMWKVDTIFKKMQDDPLFEPIILVCPDKSYGEEQMFKDMDETFQYFKDLKYNTFYSYKKEENRWLLLEELNPDIIFFTRPHNLTKEEYYEKAYLNYLTCYVPYHHEVGDYGDNISQYNQNFHNAMWKIFVSHTCSKNTFEKYSVCKGKNVLDTGYPMMEELLIKKEDKNYTNIWKHKDYRIKIIFAPHHTIDSEELPYSNFLDYHEKFRELAIELKDKVIWSFKPHPLLRLKLNNHQYWGKEKTDEYFSFWQESEFSQLDEGDYVDLFLSSDAMIHDSGSFLAEYLYLQKPVMYIKRDKNNHFNQFGQDILKVINVAKNFDDIRNFVYKLIENKDNLINPNQNSFFNTKIGIYFKDKYPSDRIIENIKNSIKGLK</sequence>
<evidence type="ECO:0000313" key="1">
    <source>
        <dbReference type="EMBL" id="RXJ92937.1"/>
    </source>
</evidence>
<organism evidence="1 2">
    <name type="scientific">Aliarcobacter trophiarum LMG 25534</name>
    <dbReference type="NCBI Taxonomy" id="1032241"/>
    <lineage>
        <taxon>Bacteria</taxon>
        <taxon>Pseudomonadati</taxon>
        <taxon>Campylobacterota</taxon>
        <taxon>Epsilonproteobacteria</taxon>
        <taxon>Campylobacterales</taxon>
        <taxon>Arcobacteraceae</taxon>
        <taxon>Aliarcobacter</taxon>
    </lineage>
</organism>
<accession>A0ABY0F1V7</accession>
<dbReference type="Pfam" id="PF04464">
    <property type="entry name" value="Glyphos_transf"/>
    <property type="match status" value="1"/>
</dbReference>
<name>A0ABY0F1V7_9BACT</name>
<comment type="caution">
    <text evidence="1">The sequence shown here is derived from an EMBL/GenBank/DDBJ whole genome shotgun (WGS) entry which is preliminary data.</text>
</comment>
<reference evidence="1 2" key="1">
    <citation type="submission" date="2017-10" db="EMBL/GenBank/DDBJ databases">
        <title>Genomics of the genus Arcobacter.</title>
        <authorList>
            <person name="Perez-Cataluna A."/>
            <person name="Figueras M.J."/>
        </authorList>
    </citation>
    <scope>NUCLEOTIDE SEQUENCE [LARGE SCALE GENOMIC DNA]</scope>
    <source>
        <strain evidence="1 2">LMG 25534</strain>
    </source>
</reference>
<dbReference type="InterPro" id="IPR043148">
    <property type="entry name" value="TagF_C"/>
</dbReference>
<dbReference type="Gene3D" id="3.40.50.12580">
    <property type="match status" value="1"/>
</dbReference>
<evidence type="ECO:0000313" key="2">
    <source>
        <dbReference type="Proteomes" id="UP000289132"/>
    </source>
</evidence>
<dbReference type="InterPro" id="IPR007554">
    <property type="entry name" value="Glycerophosphate_synth"/>
</dbReference>
<dbReference type="Proteomes" id="UP000289132">
    <property type="component" value="Unassembled WGS sequence"/>
</dbReference>
<dbReference type="EMBL" id="PDKD01000001">
    <property type="protein sequence ID" value="RXJ92937.1"/>
    <property type="molecule type" value="Genomic_DNA"/>
</dbReference>
<keyword evidence="2" id="KW-1185">Reference proteome</keyword>
<protein>
    <submittedName>
        <fullName evidence="1">UDP-N-acetylglucosamine diphosphorylase</fullName>
    </submittedName>
</protein>
<gene>
    <name evidence="1" type="ORF">CRU87_00160</name>
</gene>